<sequence length="219" mass="23889">MALGRLCALYGVLAVLVPLIVADTPANCTYADMLGTWMFSMSQGGNDRTLDCTDPVQLTIEACSLQGPFSPLPYSTSVVHSIADGSTLSWSTRIKGFAICFILGVVFSFLGTFLLFTKNGLTVFAVCYTFGNLLALGSTCFLMGPINQLKRMFKETRIIATIVVLICLALTLCAVFWWNNKGLAILFCILQFLAMTWYSLSYIPFARDAVKKCFAGCLG</sequence>
<evidence type="ECO:0000256" key="7">
    <source>
        <dbReference type="ARBA" id="ARBA00023136"/>
    </source>
</evidence>
<dbReference type="GO" id="GO:0016020">
    <property type="term" value="C:membrane"/>
    <property type="evidence" value="ECO:0007669"/>
    <property type="project" value="UniProtKB-SubCell"/>
</dbReference>
<evidence type="ECO:0000256" key="9">
    <source>
        <dbReference type="RuleBase" id="RU363111"/>
    </source>
</evidence>
<evidence type="ECO:0000256" key="10">
    <source>
        <dbReference type="SAM" id="SignalP"/>
    </source>
</evidence>
<dbReference type="SUPFAM" id="SSF75001">
    <property type="entry name" value="Dipeptidyl peptidase I (cathepsin C), exclusion domain"/>
    <property type="match status" value="1"/>
</dbReference>
<dbReference type="Pfam" id="PF04178">
    <property type="entry name" value="Got1"/>
    <property type="match status" value="1"/>
</dbReference>
<dbReference type="EMBL" id="GG666679">
    <property type="protein sequence ID" value="EEN44037.1"/>
    <property type="molecule type" value="Genomic_DNA"/>
</dbReference>
<dbReference type="Gene3D" id="2.40.128.80">
    <property type="entry name" value="Cathepsin C, exclusion domain"/>
    <property type="match status" value="1"/>
</dbReference>
<evidence type="ECO:0000256" key="1">
    <source>
        <dbReference type="ARBA" id="ARBA00003566"/>
    </source>
</evidence>
<evidence type="ECO:0000259" key="11">
    <source>
        <dbReference type="Pfam" id="PF08773"/>
    </source>
</evidence>
<feature type="transmembrane region" description="Helical" evidence="9">
    <location>
        <begin position="158"/>
        <end position="178"/>
    </location>
</feature>
<dbReference type="InterPro" id="IPR007305">
    <property type="entry name" value="Vesicle_transpt_Got1/SFT2"/>
</dbReference>
<dbReference type="AlphaFoldDB" id="C3ZTN9"/>
<feature type="chain" id="PRO_5002935001" description="Vesicle transport protein" evidence="10">
    <location>
        <begin position="23"/>
        <end position="219"/>
    </location>
</feature>
<keyword evidence="6 9" id="KW-1133">Transmembrane helix</keyword>
<keyword evidence="3 9" id="KW-0813">Transport</keyword>
<dbReference type="GO" id="GO:0012505">
    <property type="term" value="C:endomembrane system"/>
    <property type="evidence" value="ECO:0007669"/>
    <property type="project" value="UniProtKB-ARBA"/>
</dbReference>
<organism>
    <name type="scientific">Branchiostoma floridae</name>
    <name type="common">Florida lancelet</name>
    <name type="synonym">Amphioxus</name>
    <dbReference type="NCBI Taxonomy" id="7739"/>
    <lineage>
        <taxon>Eukaryota</taxon>
        <taxon>Metazoa</taxon>
        <taxon>Chordata</taxon>
        <taxon>Cephalochordata</taxon>
        <taxon>Leptocardii</taxon>
        <taxon>Amphioxiformes</taxon>
        <taxon>Branchiostomatidae</taxon>
        <taxon>Branchiostoma</taxon>
    </lineage>
</organism>
<dbReference type="GO" id="GO:0005737">
    <property type="term" value="C:cytoplasm"/>
    <property type="evidence" value="ECO:0007669"/>
    <property type="project" value="UniProtKB-ARBA"/>
</dbReference>
<comment type="subcellular location">
    <subcellularLocation>
        <location evidence="2 9">Membrane</location>
        <topology evidence="2 9">Multi-pass membrane protein</topology>
    </subcellularLocation>
</comment>
<comment type="similarity">
    <text evidence="8 9">Belongs to the SFT2 family.</text>
</comment>
<keyword evidence="4 9" id="KW-0812">Transmembrane</keyword>
<dbReference type="InterPro" id="IPR011691">
    <property type="entry name" value="Vesicle_transpt_SFT2"/>
</dbReference>
<dbReference type="PANTHER" id="PTHR23137">
    <property type="entry name" value="VESICLE TRANSPORT PROTEIN-RELATED"/>
    <property type="match status" value="1"/>
</dbReference>
<dbReference type="Pfam" id="PF08773">
    <property type="entry name" value="CathepsinC_exc"/>
    <property type="match status" value="1"/>
</dbReference>
<evidence type="ECO:0000256" key="2">
    <source>
        <dbReference type="ARBA" id="ARBA00004141"/>
    </source>
</evidence>
<keyword evidence="10" id="KW-0732">Signal</keyword>
<proteinExistence type="inferred from homology"/>
<feature type="transmembrane region" description="Helical" evidence="9">
    <location>
        <begin position="122"/>
        <end position="146"/>
    </location>
</feature>
<dbReference type="InterPro" id="IPR014882">
    <property type="entry name" value="CathepsinC_exc"/>
</dbReference>
<dbReference type="InterPro" id="IPR036496">
    <property type="entry name" value="CathepsinC_exc_dom_sf"/>
</dbReference>
<dbReference type="GO" id="GO:0016192">
    <property type="term" value="P:vesicle-mediated transport"/>
    <property type="evidence" value="ECO:0007669"/>
    <property type="project" value="InterPro"/>
</dbReference>
<protein>
    <recommendedName>
        <fullName evidence="9">Vesicle transport protein</fullName>
    </recommendedName>
</protein>
<dbReference type="eggNOG" id="KOG2887">
    <property type="taxonomic scope" value="Eukaryota"/>
</dbReference>
<feature type="transmembrane region" description="Helical" evidence="9">
    <location>
        <begin position="97"/>
        <end position="116"/>
    </location>
</feature>
<evidence type="ECO:0000256" key="3">
    <source>
        <dbReference type="ARBA" id="ARBA00022448"/>
    </source>
</evidence>
<accession>C3ZTN9</accession>
<dbReference type="PANTHER" id="PTHR23137:SF6">
    <property type="entry name" value="VESICLE TRANSPORT PROTEIN"/>
    <property type="match status" value="1"/>
</dbReference>
<dbReference type="STRING" id="7739.C3ZTN9"/>
<evidence type="ECO:0000256" key="8">
    <source>
        <dbReference type="ARBA" id="ARBA00025800"/>
    </source>
</evidence>
<gene>
    <name evidence="12" type="ORF">BRAFLDRAFT_123331</name>
</gene>
<comment type="function">
    <text evidence="1 9">May be involved in fusion of retrograde transport vesicles derived from an endocytic compartment with the Golgi complex.</text>
</comment>
<evidence type="ECO:0000256" key="5">
    <source>
        <dbReference type="ARBA" id="ARBA00022927"/>
    </source>
</evidence>
<keyword evidence="5 9" id="KW-0653">Protein transport</keyword>
<feature type="domain" description="Cathepsin C exclusion" evidence="11">
    <location>
        <begin position="23"/>
        <end position="58"/>
    </location>
</feature>
<dbReference type="GO" id="GO:0015031">
    <property type="term" value="P:protein transport"/>
    <property type="evidence" value="ECO:0007669"/>
    <property type="project" value="UniProtKB-KW"/>
</dbReference>
<evidence type="ECO:0000313" key="12">
    <source>
        <dbReference type="EMBL" id="EEN44037.1"/>
    </source>
</evidence>
<reference evidence="12" key="1">
    <citation type="journal article" date="2008" name="Nature">
        <title>The amphioxus genome and the evolution of the chordate karyotype.</title>
        <authorList>
            <consortium name="US DOE Joint Genome Institute (JGI-PGF)"/>
            <person name="Putnam N.H."/>
            <person name="Butts T."/>
            <person name="Ferrier D.E.K."/>
            <person name="Furlong R.F."/>
            <person name="Hellsten U."/>
            <person name="Kawashima T."/>
            <person name="Robinson-Rechavi M."/>
            <person name="Shoguchi E."/>
            <person name="Terry A."/>
            <person name="Yu J.-K."/>
            <person name="Benito-Gutierrez E.L."/>
            <person name="Dubchak I."/>
            <person name="Garcia-Fernandez J."/>
            <person name="Gibson-Brown J.J."/>
            <person name="Grigoriev I.V."/>
            <person name="Horton A.C."/>
            <person name="de Jong P.J."/>
            <person name="Jurka J."/>
            <person name="Kapitonov V.V."/>
            <person name="Kohara Y."/>
            <person name="Kuroki Y."/>
            <person name="Lindquist E."/>
            <person name="Lucas S."/>
            <person name="Osoegawa K."/>
            <person name="Pennacchio L.A."/>
            <person name="Salamov A.A."/>
            <person name="Satou Y."/>
            <person name="Sauka-Spengler T."/>
            <person name="Schmutz J."/>
            <person name="Shin-I T."/>
            <person name="Toyoda A."/>
            <person name="Bronner-Fraser M."/>
            <person name="Fujiyama A."/>
            <person name="Holland L.Z."/>
            <person name="Holland P.W.H."/>
            <person name="Satoh N."/>
            <person name="Rokhsar D.S."/>
        </authorList>
    </citation>
    <scope>NUCLEOTIDE SEQUENCE [LARGE SCALE GENOMIC DNA]</scope>
    <source>
        <strain evidence="12">S238N-H82</strain>
        <tissue evidence="12">Testes</tissue>
    </source>
</reference>
<feature type="transmembrane region" description="Helical" evidence="9">
    <location>
        <begin position="184"/>
        <end position="205"/>
    </location>
</feature>
<evidence type="ECO:0000256" key="6">
    <source>
        <dbReference type="ARBA" id="ARBA00022989"/>
    </source>
</evidence>
<keyword evidence="7 9" id="KW-0472">Membrane</keyword>
<evidence type="ECO:0000256" key="4">
    <source>
        <dbReference type="ARBA" id="ARBA00022692"/>
    </source>
</evidence>
<name>C3ZTN9_BRAFL</name>
<dbReference type="InParanoid" id="C3ZTN9"/>
<feature type="signal peptide" evidence="10">
    <location>
        <begin position="1"/>
        <end position="22"/>
    </location>
</feature>